<accession>A0ABP3MZ24</accession>
<keyword evidence="2" id="KW-1185">Reference proteome</keyword>
<reference evidence="2" key="1">
    <citation type="journal article" date="2019" name="Int. J. Syst. Evol. Microbiol.">
        <title>The Global Catalogue of Microorganisms (GCM) 10K type strain sequencing project: providing services to taxonomists for standard genome sequencing and annotation.</title>
        <authorList>
            <consortium name="The Broad Institute Genomics Platform"/>
            <consortium name="The Broad Institute Genome Sequencing Center for Infectious Disease"/>
            <person name="Wu L."/>
            <person name="Ma J."/>
        </authorList>
    </citation>
    <scope>NUCLEOTIDE SEQUENCE [LARGE SCALE GENOMIC DNA]</scope>
    <source>
        <strain evidence="2">JCM 10303</strain>
    </source>
</reference>
<evidence type="ECO:0000313" key="2">
    <source>
        <dbReference type="Proteomes" id="UP001500729"/>
    </source>
</evidence>
<sequence length="55" mass="6354">MRALRREHVGFRRGHDWVTEVWKSKEHHTASLELPEVKEAIGKAMPLLTGEFTGQ</sequence>
<organism evidence="1 2">
    <name type="scientific">Saccharopolyspora erythraea</name>
    <name type="common">Streptomyces erythraeus</name>
    <dbReference type="NCBI Taxonomy" id="1836"/>
    <lineage>
        <taxon>Bacteria</taxon>
        <taxon>Bacillati</taxon>
        <taxon>Actinomycetota</taxon>
        <taxon>Actinomycetes</taxon>
        <taxon>Pseudonocardiales</taxon>
        <taxon>Pseudonocardiaceae</taxon>
        <taxon>Saccharopolyspora</taxon>
    </lineage>
</organism>
<protein>
    <submittedName>
        <fullName evidence="1">Uncharacterized protein</fullName>
    </submittedName>
</protein>
<name>A0ABP3MZ24_SACER</name>
<dbReference type="EMBL" id="BAAAGS010000017">
    <property type="protein sequence ID" value="GAA0528798.1"/>
    <property type="molecule type" value="Genomic_DNA"/>
</dbReference>
<evidence type="ECO:0000313" key="1">
    <source>
        <dbReference type="EMBL" id="GAA0528798.1"/>
    </source>
</evidence>
<dbReference type="Gene3D" id="3.30.70.100">
    <property type="match status" value="1"/>
</dbReference>
<gene>
    <name evidence="1" type="ORF">GCM10009533_30080</name>
</gene>
<comment type="caution">
    <text evidence="1">The sequence shown here is derived from an EMBL/GenBank/DDBJ whole genome shotgun (WGS) entry which is preliminary data.</text>
</comment>
<dbReference type="Proteomes" id="UP001500729">
    <property type="component" value="Unassembled WGS sequence"/>
</dbReference>
<proteinExistence type="predicted"/>